<dbReference type="GO" id="GO:0005524">
    <property type="term" value="F:ATP binding"/>
    <property type="evidence" value="ECO:0007669"/>
    <property type="project" value="UniProtKB-KW"/>
</dbReference>
<feature type="transmembrane region" description="Helical" evidence="7">
    <location>
        <begin position="139"/>
        <end position="172"/>
    </location>
</feature>
<dbReference type="Proteomes" id="UP000198893">
    <property type="component" value="Unassembled WGS sequence"/>
</dbReference>
<dbReference type="OrthoDB" id="9806127at2"/>
<sequence>MPDAERPVLPLTKDDHRSLRRVGALNFGAGLLWPVQAAAIAGAISGWVHGAPELTAVFAVVFLLAGLLRALLDHRAGGIAFRVANRIEREARDKVLSAEAHVLRDDVSSAEIAALLTQKIPLLAPYVTRYRPAMHKVRVLPLVLLALVFSQSWAAGLVLLVSGPLIPVFMALVGLAAKEASERQMAEIGDMNALLIDRIAALPDVLLLNGAGRSRRVFEMAADRLRSRTMAVLRVAFLSSTVLELFAAIGVAMVAVYVGFSLLGEITIGTWGAPLTIFQGVFILLLTPEFFQYLRDLASSWHDKAAADAVLADLDRLERSRPEGIFGAAQVAPALDGPACVRVSGAFVRRGARVLRLPDVEVGPGQSLAVAGPSGTGKSTLLDLVAGLVRAERGEVRVAGRVLDEATADHWRARCALVPQIMHVPDLTLAEFLDPHGTVADPAPALAQAHADGILRALPDGLATRLGEAGAGVSGGEMRRLALARAFLSGADVILADEPTADLDARSAALIIEALRAAVAGGRTLIVATHDPALMAAMDRTVHLEPSE</sequence>
<dbReference type="Gene3D" id="1.20.1560.10">
    <property type="entry name" value="ABC transporter type 1, transmembrane domain"/>
    <property type="match status" value="1"/>
</dbReference>
<evidence type="ECO:0000259" key="8">
    <source>
        <dbReference type="PROSITE" id="PS50893"/>
    </source>
</evidence>
<dbReference type="CDD" id="cd18584">
    <property type="entry name" value="ABC_6TM_AarD_CydD"/>
    <property type="match status" value="1"/>
</dbReference>
<dbReference type="Gene3D" id="3.40.50.300">
    <property type="entry name" value="P-loop containing nucleotide triphosphate hydrolases"/>
    <property type="match status" value="1"/>
</dbReference>
<feature type="domain" description="ABC transmembrane type-1" evidence="9">
    <location>
        <begin position="22"/>
        <end position="306"/>
    </location>
</feature>
<dbReference type="PROSITE" id="PS00211">
    <property type="entry name" value="ABC_TRANSPORTER_1"/>
    <property type="match status" value="1"/>
</dbReference>
<keyword evidence="4 10" id="KW-0067">ATP-binding</keyword>
<dbReference type="InterPro" id="IPR027417">
    <property type="entry name" value="P-loop_NTPase"/>
</dbReference>
<evidence type="ECO:0000256" key="4">
    <source>
        <dbReference type="ARBA" id="ARBA00022840"/>
    </source>
</evidence>
<evidence type="ECO:0000256" key="6">
    <source>
        <dbReference type="ARBA" id="ARBA00023136"/>
    </source>
</evidence>
<dbReference type="GO" id="GO:0042883">
    <property type="term" value="P:cysteine transport"/>
    <property type="evidence" value="ECO:0007669"/>
    <property type="project" value="InterPro"/>
</dbReference>
<keyword evidence="11" id="KW-1185">Reference proteome</keyword>
<dbReference type="SUPFAM" id="SSF90123">
    <property type="entry name" value="ABC transporter transmembrane region"/>
    <property type="match status" value="1"/>
</dbReference>
<dbReference type="GO" id="GO:0140359">
    <property type="term" value="F:ABC-type transporter activity"/>
    <property type="evidence" value="ECO:0007669"/>
    <property type="project" value="InterPro"/>
</dbReference>
<dbReference type="PROSITE" id="PS50893">
    <property type="entry name" value="ABC_TRANSPORTER_2"/>
    <property type="match status" value="1"/>
</dbReference>
<dbReference type="SMART" id="SM00382">
    <property type="entry name" value="AAA"/>
    <property type="match status" value="1"/>
</dbReference>
<keyword evidence="6 7" id="KW-0472">Membrane</keyword>
<keyword evidence="3" id="KW-0547">Nucleotide-binding</keyword>
<evidence type="ECO:0000256" key="7">
    <source>
        <dbReference type="SAM" id="Phobius"/>
    </source>
</evidence>
<dbReference type="InterPro" id="IPR036640">
    <property type="entry name" value="ABC1_TM_sf"/>
</dbReference>
<dbReference type="SUPFAM" id="SSF52540">
    <property type="entry name" value="P-loop containing nucleoside triphosphate hydrolases"/>
    <property type="match status" value="1"/>
</dbReference>
<dbReference type="NCBIfam" id="TIGR02857">
    <property type="entry name" value="CydD"/>
    <property type="match status" value="1"/>
</dbReference>
<feature type="transmembrane region" description="Helical" evidence="7">
    <location>
        <begin position="23"/>
        <end position="48"/>
    </location>
</feature>
<dbReference type="PANTHER" id="PTHR24221">
    <property type="entry name" value="ATP-BINDING CASSETTE SUB-FAMILY B"/>
    <property type="match status" value="1"/>
</dbReference>
<dbReference type="InterPro" id="IPR003439">
    <property type="entry name" value="ABC_transporter-like_ATP-bd"/>
</dbReference>
<dbReference type="PANTHER" id="PTHR24221:SF261">
    <property type="entry name" value="GLUTATHIONE_L-CYSTEINE TRANSPORT SYSTEM ATP-BINDING_PERMEASE PROTEIN CYDD"/>
    <property type="match status" value="1"/>
</dbReference>
<dbReference type="InterPro" id="IPR003593">
    <property type="entry name" value="AAA+_ATPase"/>
</dbReference>
<dbReference type="InterPro" id="IPR014216">
    <property type="entry name" value="ABC_transptr_CydD"/>
</dbReference>
<dbReference type="GO" id="GO:0016887">
    <property type="term" value="F:ATP hydrolysis activity"/>
    <property type="evidence" value="ECO:0007669"/>
    <property type="project" value="InterPro"/>
</dbReference>
<dbReference type="Pfam" id="PF00005">
    <property type="entry name" value="ABC_tran"/>
    <property type="match status" value="1"/>
</dbReference>
<dbReference type="InterPro" id="IPR017871">
    <property type="entry name" value="ABC_transporter-like_CS"/>
</dbReference>
<proteinExistence type="predicted"/>
<dbReference type="GO" id="GO:0005886">
    <property type="term" value="C:plasma membrane"/>
    <property type="evidence" value="ECO:0007669"/>
    <property type="project" value="UniProtKB-SubCell"/>
</dbReference>
<evidence type="ECO:0000256" key="3">
    <source>
        <dbReference type="ARBA" id="ARBA00022741"/>
    </source>
</evidence>
<dbReference type="CDD" id="cd03228">
    <property type="entry name" value="ABCC_MRP_Like"/>
    <property type="match status" value="1"/>
</dbReference>
<organism evidence="10 11">
    <name type="scientific">Salinihabitans flavidus</name>
    <dbReference type="NCBI Taxonomy" id="569882"/>
    <lineage>
        <taxon>Bacteria</taxon>
        <taxon>Pseudomonadati</taxon>
        <taxon>Pseudomonadota</taxon>
        <taxon>Alphaproteobacteria</taxon>
        <taxon>Rhodobacterales</taxon>
        <taxon>Roseobacteraceae</taxon>
        <taxon>Salinihabitans</taxon>
    </lineage>
</organism>
<dbReference type="AlphaFoldDB" id="A0A1H8RBP3"/>
<accession>A0A1H8RBP3</accession>
<keyword evidence="5 7" id="KW-1133">Transmembrane helix</keyword>
<dbReference type="InterPro" id="IPR011527">
    <property type="entry name" value="ABC1_TM_dom"/>
</dbReference>
<dbReference type="InterPro" id="IPR039421">
    <property type="entry name" value="Type_1_exporter"/>
</dbReference>
<dbReference type="PROSITE" id="PS50929">
    <property type="entry name" value="ABC_TM1F"/>
    <property type="match status" value="1"/>
</dbReference>
<reference evidence="10 11" key="1">
    <citation type="submission" date="2016-10" db="EMBL/GenBank/DDBJ databases">
        <authorList>
            <person name="de Groot N.N."/>
        </authorList>
    </citation>
    <scope>NUCLEOTIDE SEQUENCE [LARGE SCALE GENOMIC DNA]</scope>
    <source>
        <strain evidence="10 11">DSM 27842</strain>
    </source>
</reference>
<dbReference type="RefSeq" id="WP_093117552.1">
    <property type="nucleotide sequence ID" value="NZ_FODS01000008.1"/>
</dbReference>
<feature type="transmembrane region" description="Helical" evidence="7">
    <location>
        <begin position="54"/>
        <end position="72"/>
    </location>
</feature>
<comment type="subcellular location">
    <subcellularLocation>
        <location evidence="1">Cell membrane</location>
        <topology evidence="1">Multi-pass membrane protein</topology>
    </subcellularLocation>
</comment>
<evidence type="ECO:0000256" key="2">
    <source>
        <dbReference type="ARBA" id="ARBA00022692"/>
    </source>
</evidence>
<evidence type="ECO:0000259" key="9">
    <source>
        <dbReference type="PROSITE" id="PS50929"/>
    </source>
</evidence>
<protein>
    <submittedName>
        <fullName evidence="10">ATP-binding cassette, subfamily C, CydD</fullName>
    </submittedName>
</protein>
<feature type="transmembrane region" description="Helical" evidence="7">
    <location>
        <begin position="266"/>
        <end position="286"/>
    </location>
</feature>
<feature type="transmembrane region" description="Helical" evidence="7">
    <location>
        <begin position="232"/>
        <end position="260"/>
    </location>
</feature>
<name>A0A1H8RBP3_9RHOB</name>
<dbReference type="STRING" id="569882.SAMN04490248_10882"/>
<feature type="domain" description="ABC transporter" evidence="8">
    <location>
        <begin position="335"/>
        <end position="548"/>
    </location>
</feature>
<dbReference type="EMBL" id="FODS01000008">
    <property type="protein sequence ID" value="SEO63820.1"/>
    <property type="molecule type" value="Genomic_DNA"/>
</dbReference>
<evidence type="ECO:0000256" key="1">
    <source>
        <dbReference type="ARBA" id="ARBA00004651"/>
    </source>
</evidence>
<dbReference type="Pfam" id="PF00664">
    <property type="entry name" value="ABC_membrane"/>
    <property type="match status" value="1"/>
</dbReference>
<evidence type="ECO:0000313" key="11">
    <source>
        <dbReference type="Proteomes" id="UP000198893"/>
    </source>
</evidence>
<dbReference type="GO" id="GO:0034040">
    <property type="term" value="F:ATPase-coupled lipid transmembrane transporter activity"/>
    <property type="evidence" value="ECO:0007669"/>
    <property type="project" value="TreeGrafter"/>
</dbReference>
<evidence type="ECO:0000256" key="5">
    <source>
        <dbReference type="ARBA" id="ARBA00022989"/>
    </source>
</evidence>
<gene>
    <name evidence="10" type="ORF">SAMN04490248_10882</name>
</gene>
<keyword evidence="2 7" id="KW-0812">Transmembrane</keyword>
<evidence type="ECO:0000313" key="10">
    <source>
        <dbReference type="EMBL" id="SEO63820.1"/>
    </source>
</evidence>